<accession>A9UP38</accession>
<evidence type="ECO:0000256" key="1">
    <source>
        <dbReference type="PROSITE-ProRule" id="PRU00221"/>
    </source>
</evidence>
<dbReference type="Pfam" id="PF00400">
    <property type="entry name" value="WD40"/>
    <property type="match status" value="2"/>
</dbReference>
<dbReference type="SUPFAM" id="SSF50978">
    <property type="entry name" value="WD40 repeat-like"/>
    <property type="match status" value="1"/>
</dbReference>
<dbReference type="GO" id="GO:0006364">
    <property type="term" value="P:rRNA processing"/>
    <property type="evidence" value="ECO:0007669"/>
    <property type="project" value="InterPro"/>
</dbReference>
<dbReference type="EMBL" id="CH991543">
    <property type="protein sequence ID" value="EDQ92806.1"/>
    <property type="molecule type" value="Genomic_DNA"/>
</dbReference>
<dbReference type="GeneID" id="5888171"/>
<dbReference type="eggNOG" id="KOG0270">
    <property type="taxonomic scope" value="Eukaryota"/>
</dbReference>
<dbReference type="PANTHER" id="PTHR14091:SF0">
    <property type="entry name" value="PERIODIC TRYPTOPHAN PROTEIN 1 HOMOLOG"/>
    <property type="match status" value="1"/>
</dbReference>
<name>A9UP38_MONBE</name>
<dbReference type="SMART" id="SM00320">
    <property type="entry name" value="WD40"/>
    <property type="match status" value="2"/>
</dbReference>
<feature type="repeat" description="WD" evidence="1">
    <location>
        <begin position="266"/>
        <end position="308"/>
    </location>
</feature>
<dbReference type="PANTHER" id="PTHR14091">
    <property type="entry name" value="PERIODIC TRYPTOPHAN PROTEIN 1"/>
    <property type="match status" value="1"/>
</dbReference>
<keyword evidence="4" id="KW-1185">Reference proteome</keyword>
<protein>
    <submittedName>
        <fullName evidence="3">Uncharacterized protein</fullName>
    </submittedName>
</protein>
<dbReference type="Gene3D" id="2.130.10.10">
    <property type="entry name" value="YVTN repeat-like/Quinoprotein amine dehydrogenase"/>
    <property type="match status" value="1"/>
</dbReference>
<evidence type="ECO:0000256" key="2">
    <source>
        <dbReference type="SAM" id="MobiDB-lite"/>
    </source>
</evidence>
<dbReference type="PROSITE" id="PS50082">
    <property type="entry name" value="WD_REPEATS_2"/>
    <property type="match status" value="2"/>
</dbReference>
<dbReference type="PROSITE" id="PS50294">
    <property type="entry name" value="WD_REPEATS_REGION"/>
    <property type="match status" value="1"/>
</dbReference>
<dbReference type="InterPro" id="IPR015943">
    <property type="entry name" value="WD40/YVTN_repeat-like_dom_sf"/>
</dbReference>
<dbReference type="Proteomes" id="UP000001357">
    <property type="component" value="Unassembled WGS sequence"/>
</dbReference>
<dbReference type="GO" id="GO:0005634">
    <property type="term" value="C:nucleus"/>
    <property type="evidence" value="ECO:0000318"/>
    <property type="project" value="GO_Central"/>
</dbReference>
<proteinExistence type="predicted"/>
<dbReference type="FunCoup" id="A9UP38">
    <property type="interactions" value="1653"/>
</dbReference>
<gene>
    <name evidence="3" type="ORF">MONBRDRAFT_13313</name>
</gene>
<dbReference type="KEGG" id="mbr:MONBRDRAFT_13313"/>
<feature type="region of interest" description="Disordered" evidence="2">
    <location>
        <begin position="1"/>
        <end position="25"/>
    </location>
</feature>
<feature type="compositionally biased region" description="Acidic residues" evidence="2">
    <location>
        <begin position="49"/>
        <end position="93"/>
    </location>
</feature>
<keyword evidence="1" id="KW-0853">WD repeat</keyword>
<dbReference type="InterPro" id="IPR036322">
    <property type="entry name" value="WD40_repeat_dom_sf"/>
</dbReference>
<dbReference type="InterPro" id="IPR001680">
    <property type="entry name" value="WD40_rpt"/>
</dbReference>
<organism evidence="3 4">
    <name type="scientific">Monosiga brevicollis</name>
    <name type="common">Choanoflagellate</name>
    <dbReference type="NCBI Taxonomy" id="81824"/>
    <lineage>
        <taxon>Eukaryota</taxon>
        <taxon>Choanoflagellata</taxon>
        <taxon>Craspedida</taxon>
        <taxon>Salpingoecidae</taxon>
        <taxon>Monosiga</taxon>
    </lineage>
</organism>
<evidence type="ECO:0000313" key="4">
    <source>
        <dbReference type="Proteomes" id="UP000001357"/>
    </source>
</evidence>
<dbReference type="AlphaFoldDB" id="A9UP38"/>
<feature type="repeat" description="WD" evidence="1">
    <location>
        <begin position="309"/>
        <end position="344"/>
    </location>
</feature>
<dbReference type="RefSeq" id="XP_001742568.1">
    <property type="nucleotide sequence ID" value="XM_001742516.1"/>
</dbReference>
<reference evidence="3 4" key="1">
    <citation type="journal article" date="2008" name="Nature">
        <title>The genome of the choanoflagellate Monosiga brevicollis and the origin of metazoans.</title>
        <authorList>
            <consortium name="JGI Sequencing"/>
            <person name="King N."/>
            <person name="Westbrook M.J."/>
            <person name="Young S.L."/>
            <person name="Kuo A."/>
            <person name="Abedin M."/>
            <person name="Chapman J."/>
            <person name="Fairclough S."/>
            <person name="Hellsten U."/>
            <person name="Isogai Y."/>
            <person name="Letunic I."/>
            <person name="Marr M."/>
            <person name="Pincus D."/>
            <person name="Putnam N."/>
            <person name="Rokas A."/>
            <person name="Wright K.J."/>
            <person name="Zuzow R."/>
            <person name="Dirks W."/>
            <person name="Good M."/>
            <person name="Goodstein D."/>
            <person name="Lemons D."/>
            <person name="Li W."/>
            <person name="Lyons J.B."/>
            <person name="Morris A."/>
            <person name="Nichols S."/>
            <person name="Richter D.J."/>
            <person name="Salamov A."/>
            <person name="Bork P."/>
            <person name="Lim W.A."/>
            <person name="Manning G."/>
            <person name="Miller W.T."/>
            <person name="McGinnis W."/>
            <person name="Shapiro H."/>
            <person name="Tjian R."/>
            <person name="Grigoriev I.V."/>
            <person name="Rokhsar D."/>
        </authorList>
    </citation>
    <scope>NUCLEOTIDE SEQUENCE [LARGE SCALE GENOMIC DNA]</scope>
    <source>
        <strain evidence="4">MX1 / ATCC 50154</strain>
    </source>
</reference>
<dbReference type="InParanoid" id="A9UP38"/>
<dbReference type="OMA" id="PSWVATH"/>
<dbReference type="STRING" id="81824.A9UP38"/>
<sequence length="376" mass="41427">MASAITACSAWVPQGAAKENPDKVELSQDDLQALIENAKTKLGAAAETGAEDAESVDEAEMADAMAEGDAEDGEWEDVDDEDDEDAGAADMDEPVPPMSPVPDDDADLEAYNMADYDEEDAAETFGGAAGLGNLTYYANNTQDPYIVMQEDDEDADDFRVKPTDNFVVVGRSEEALSHIEVHLYNEEEDSFFVHHDILLDSFPLALTWVGYDPGAEDHKGNLIAVGTMEKEIDLWDLDVIDAPEPAFKLGGIERSKKGKKKVRPRRIGHKKEVLSLAWNRLEPTLLASSSADTTVRLWSLEDGTCMRTYDHHSAPVENVAWNPQQATVLLTGAHDRTAVAFDVRAPEVSLCFWFWAWWACRVFQCFLSGCLAFEPS</sequence>
<feature type="region of interest" description="Disordered" evidence="2">
    <location>
        <begin position="43"/>
        <end position="106"/>
    </location>
</feature>
<dbReference type="InterPro" id="IPR044285">
    <property type="entry name" value="PWP1"/>
</dbReference>
<evidence type="ECO:0000313" key="3">
    <source>
        <dbReference type="EMBL" id="EDQ92806.1"/>
    </source>
</evidence>